<organism evidence="2 3">
    <name type="scientific">Paenibacillus rhizosphaerae</name>
    <dbReference type="NCBI Taxonomy" id="297318"/>
    <lineage>
        <taxon>Bacteria</taxon>
        <taxon>Bacillati</taxon>
        <taxon>Bacillota</taxon>
        <taxon>Bacilli</taxon>
        <taxon>Bacillales</taxon>
        <taxon>Paenibacillaceae</taxon>
        <taxon>Paenibacillus</taxon>
    </lineage>
</organism>
<dbReference type="STRING" id="297318.BK138_21555"/>
<evidence type="ECO:0000313" key="2">
    <source>
        <dbReference type="EMBL" id="OMF52664.1"/>
    </source>
</evidence>
<accession>A0A1R1ELF7</accession>
<dbReference type="Gene3D" id="3.40.630.30">
    <property type="match status" value="1"/>
</dbReference>
<dbReference type="Pfam" id="PF00583">
    <property type="entry name" value="Acetyltransf_1"/>
    <property type="match status" value="1"/>
</dbReference>
<dbReference type="CDD" id="cd04301">
    <property type="entry name" value="NAT_SF"/>
    <property type="match status" value="1"/>
</dbReference>
<gene>
    <name evidence="2" type="ORF">BK138_21555</name>
</gene>
<dbReference type="PROSITE" id="PS51186">
    <property type="entry name" value="GNAT"/>
    <property type="match status" value="1"/>
</dbReference>
<evidence type="ECO:0000259" key="1">
    <source>
        <dbReference type="PROSITE" id="PS51186"/>
    </source>
</evidence>
<reference evidence="2 3" key="1">
    <citation type="submission" date="2016-11" db="EMBL/GenBank/DDBJ databases">
        <title>Paenibacillus species isolates.</title>
        <authorList>
            <person name="Beno S.M."/>
        </authorList>
    </citation>
    <scope>NUCLEOTIDE SEQUENCE [LARGE SCALE GENOMIC DNA]</scope>
    <source>
        <strain evidence="2 3">FSL R5-0378</strain>
    </source>
</reference>
<protein>
    <submittedName>
        <fullName evidence="2">GNAT family N-acetyltransferase</fullName>
    </submittedName>
</protein>
<feature type="domain" description="N-acetyltransferase" evidence="1">
    <location>
        <begin position="18"/>
        <end position="183"/>
    </location>
</feature>
<dbReference type="InterPro" id="IPR016181">
    <property type="entry name" value="Acyl_CoA_acyltransferase"/>
</dbReference>
<proteinExistence type="predicted"/>
<keyword evidence="2" id="KW-0808">Transferase</keyword>
<dbReference type="SUPFAM" id="SSF55729">
    <property type="entry name" value="Acyl-CoA N-acyltransferases (Nat)"/>
    <property type="match status" value="1"/>
</dbReference>
<keyword evidence="3" id="KW-1185">Reference proteome</keyword>
<sequence length="183" mass="20758">MKQAKADHFIINQEWVTPEIRAVQAGPEDVAAAQGLLFRTAQWLQSIGSKQWNQLLTGEDRHHIDEAVLRGDVFLFKKEERLAAIVILQQHASEWDRNLWGEEGHDTSVYLHRLAIEREFGGTGLGSAILHWALTGIRFQGKDRIRLDCIANNPGLNRLYSGAGFTLKGQHESGFNIYEKMVR</sequence>
<dbReference type="RefSeq" id="WP_076172837.1">
    <property type="nucleotide sequence ID" value="NZ_MRTP01000006.1"/>
</dbReference>
<name>A0A1R1ELF7_9BACL</name>
<dbReference type="AlphaFoldDB" id="A0A1R1ELF7"/>
<dbReference type="GO" id="GO:0016747">
    <property type="term" value="F:acyltransferase activity, transferring groups other than amino-acyl groups"/>
    <property type="evidence" value="ECO:0007669"/>
    <property type="project" value="InterPro"/>
</dbReference>
<evidence type="ECO:0000313" key="3">
    <source>
        <dbReference type="Proteomes" id="UP000187172"/>
    </source>
</evidence>
<comment type="caution">
    <text evidence="2">The sequence shown here is derived from an EMBL/GenBank/DDBJ whole genome shotgun (WGS) entry which is preliminary data.</text>
</comment>
<dbReference type="Proteomes" id="UP000187172">
    <property type="component" value="Unassembled WGS sequence"/>
</dbReference>
<dbReference type="InterPro" id="IPR000182">
    <property type="entry name" value="GNAT_dom"/>
</dbReference>
<dbReference type="EMBL" id="MRTP01000006">
    <property type="protein sequence ID" value="OMF52664.1"/>
    <property type="molecule type" value="Genomic_DNA"/>
</dbReference>